<protein>
    <submittedName>
        <fullName evidence="1">Uncharacterized protein</fullName>
    </submittedName>
</protein>
<gene>
    <name evidence="1" type="ORF">BDN72DRAFT_763276</name>
</gene>
<evidence type="ECO:0000313" key="1">
    <source>
        <dbReference type="EMBL" id="TFK72471.1"/>
    </source>
</evidence>
<evidence type="ECO:0000313" key="2">
    <source>
        <dbReference type="Proteomes" id="UP000308600"/>
    </source>
</evidence>
<sequence>MSIDPTRKKADDVEDILSDSLTVIGETPVVDSNTVTYGPLSLSIAPKARSVHWSCQANTLLADALFSPALFLAERIERGLMSAPGLTVLELGAGTALPSLLLSTSSPPPCLITITDYPDDNILHTLRANIAQNAGFFSPLCKVECRGYEWGQSPQALLELIPIDRPPGYDFMVLSDLLHFDSFHDHLVGSIISLLSKLESSRVHVAAGKYTSERTCNTFLGKAASAGLVFDEILLLPDEETWRGQMVVSGLNREDLTLRKRACRYWVGRWDLKNN</sequence>
<organism evidence="1 2">
    <name type="scientific">Pluteus cervinus</name>
    <dbReference type="NCBI Taxonomy" id="181527"/>
    <lineage>
        <taxon>Eukaryota</taxon>
        <taxon>Fungi</taxon>
        <taxon>Dikarya</taxon>
        <taxon>Basidiomycota</taxon>
        <taxon>Agaricomycotina</taxon>
        <taxon>Agaricomycetes</taxon>
        <taxon>Agaricomycetidae</taxon>
        <taxon>Agaricales</taxon>
        <taxon>Pluteineae</taxon>
        <taxon>Pluteaceae</taxon>
        <taxon>Pluteus</taxon>
    </lineage>
</organism>
<dbReference type="Proteomes" id="UP000308600">
    <property type="component" value="Unassembled WGS sequence"/>
</dbReference>
<keyword evidence="2" id="KW-1185">Reference proteome</keyword>
<dbReference type="EMBL" id="ML208285">
    <property type="protein sequence ID" value="TFK72471.1"/>
    <property type="molecule type" value="Genomic_DNA"/>
</dbReference>
<reference evidence="1 2" key="1">
    <citation type="journal article" date="2019" name="Nat. Ecol. Evol.">
        <title>Megaphylogeny resolves global patterns of mushroom evolution.</title>
        <authorList>
            <person name="Varga T."/>
            <person name="Krizsan K."/>
            <person name="Foldi C."/>
            <person name="Dima B."/>
            <person name="Sanchez-Garcia M."/>
            <person name="Sanchez-Ramirez S."/>
            <person name="Szollosi G.J."/>
            <person name="Szarkandi J.G."/>
            <person name="Papp V."/>
            <person name="Albert L."/>
            <person name="Andreopoulos W."/>
            <person name="Angelini C."/>
            <person name="Antonin V."/>
            <person name="Barry K.W."/>
            <person name="Bougher N.L."/>
            <person name="Buchanan P."/>
            <person name="Buyck B."/>
            <person name="Bense V."/>
            <person name="Catcheside P."/>
            <person name="Chovatia M."/>
            <person name="Cooper J."/>
            <person name="Damon W."/>
            <person name="Desjardin D."/>
            <person name="Finy P."/>
            <person name="Geml J."/>
            <person name="Haridas S."/>
            <person name="Hughes K."/>
            <person name="Justo A."/>
            <person name="Karasinski D."/>
            <person name="Kautmanova I."/>
            <person name="Kiss B."/>
            <person name="Kocsube S."/>
            <person name="Kotiranta H."/>
            <person name="LaButti K.M."/>
            <person name="Lechner B.E."/>
            <person name="Liimatainen K."/>
            <person name="Lipzen A."/>
            <person name="Lukacs Z."/>
            <person name="Mihaltcheva S."/>
            <person name="Morgado L.N."/>
            <person name="Niskanen T."/>
            <person name="Noordeloos M.E."/>
            <person name="Ohm R.A."/>
            <person name="Ortiz-Santana B."/>
            <person name="Ovrebo C."/>
            <person name="Racz N."/>
            <person name="Riley R."/>
            <person name="Savchenko A."/>
            <person name="Shiryaev A."/>
            <person name="Soop K."/>
            <person name="Spirin V."/>
            <person name="Szebenyi C."/>
            <person name="Tomsovsky M."/>
            <person name="Tulloss R.E."/>
            <person name="Uehling J."/>
            <person name="Grigoriev I.V."/>
            <person name="Vagvolgyi C."/>
            <person name="Papp T."/>
            <person name="Martin F.M."/>
            <person name="Miettinen O."/>
            <person name="Hibbett D.S."/>
            <person name="Nagy L.G."/>
        </authorList>
    </citation>
    <scope>NUCLEOTIDE SEQUENCE [LARGE SCALE GENOMIC DNA]</scope>
    <source>
        <strain evidence="1 2">NL-1719</strain>
    </source>
</reference>
<proteinExistence type="predicted"/>
<accession>A0ACD3B3U7</accession>
<name>A0ACD3B3U7_9AGAR</name>